<dbReference type="KEGG" id="fcy:FRACYDRAFT_240098"/>
<feature type="region of interest" description="Disordered" evidence="1">
    <location>
        <begin position="248"/>
        <end position="288"/>
    </location>
</feature>
<evidence type="ECO:0000313" key="2">
    <source>
        <dbReference type="EMBL" id="OEU15412.1"/>
    </source>
</evidence>
<feature type="region of interest" description="Disordered" evidence="1">
    <location>
        <begin position="1"/>
        <end position="58"/>
    </location>
</feature>
<feature type="compositionally biased region" description="Acidic residues" evidence="1">
    <location>
        <begin position="89"/>
        <end position="99"/>
    </location>
</feature>
<reference evidence="2 3" key="1">
    <citation type="submission" date="2016-09" db="EMBL/GenBank/DDBJ databases">
        <title>Extensive genetic diversity and differential bi-allelic expression allows diatom success in the polar Southern Ocean.</title>
        <authorList>
            <consortium name="DOE Joint Genome Institute"/>
            <person name="Mock T."/>
            <person name="Otillar R.P."/>
            <person name="Strauss J."/>
            <person name="Dupont C."/>
            <person name="Frickenhaus S."/>
            <person name="Maumus F."/>
            <person name="Mcmullan M."/>
            <person name="Sanges R."/>
            <person name="Schmutz J."/>
            <person name="Toseland A."/>
            <person name="Valas R."/>
            <person name="Veluchamy A."/>
            <person name="Ward B.J."/>
            <person name="Allen A."/>
            <person name="Barry K."/>
            <person name="Falciatore A."/>
            <person name="Ferrante M."/>
            <person name="Fortunato A.E."/>
            <person name="Gloeckner G."/>
            <person name="Gruber A."/>
            <person name="Hipkin R."/>
            <person name="Janech M."/>
            <person name="Kroth P."/>
            <person name="Leese F."/>
            <person name="Lindquist E."/>
            <person name="Lyon B.R."/>
            <person name="Martin J."/>
            <person name="Mayer C."/>
            <person name="Parker M."/>
            <person name="Quesneville H."/>
            <person name="Raymond J."/>
            <person name="Uhlig C."/>
            <person name="Valentin K.U."/>
            <person name="Worden A.Z."/>
            <person name="Armbrust E.V."/>
            <person name="Bowler C."/>
            <person name="Green B."/>
            <person name="Moulton V."/>
            <person name="Van Oosterhout C."/>
            <person name="Grigoriev I."/>
        </authorList>
    </citation>
    <scope>NUCLEOTIDE SEQUENCE [LARGE SCALE GENOMIC DNA]</scope>
    <source>
        <strain evidence="2 3">CCMP1102</strain>
    </source>
</reference>
<accession>A0A1E7FB43</accession>
<organism evidence="2 3">
    <name type="scientific">Fragilariopsis cylindrus CCMP1102</name>
    <dbReference type="NCBI Taxonomy" id="635003"/>
    <lineage>
        <taxon>Eukaryota</taxon>
        <taxon>Sar</taxon>
        <taxon>Stramenopiles</taxon>
        <taxon>Ochrophyta</taxon>
        <taxon>Bacillariophyta</taxon>
        <taxon>Bacillariophyceae</taxon>
        <taxon>Bacillariophycidae</taxon>
        <taxon>Bacillariales</taxon>
        <taxon>Bacillariaceae</taxon>
        <taxon>Fragilariopsis</taxon>
    </lineage>
</organism>
<name>A0A1E7FB43_9STRA</name>
<dbReference type="OrthoDB" id="47424at2759"/>
<evidence type="ECO:0000256" key="1">
    <source>
        <dbReference type="SAM" id="MobiDB-lite"/>
    </source>
</evidence>
<dbReference type="EMBL" id="KV784359">
    <property type="protein sequence ID" value="OEU15412.1"/>
    <property type="molecule type" value="Genomic_DNA"/>
</dbReference>
<dbReference type="Proteomes" id="UP000095751">
    <property type="component" value="Unassembled WGS sequence"/>
</dbReference>
<feature type="compositionally biased region" description="Basic residues" evidence="1">
    <location>
        <begin position="278"/>
        <end position="288"/>
    </location>
</feature>
<sequence>MMNYQRRTFRGNSGANDSRLPKHNARRRKKTPQQDLDSDSNNNIDNKFHSSSESESGSPIIIALIEDHQGEVVEDSFGSSNDGKRNDNDNDDDENDDDNTTSTDDPPYLDEIKILKRRIKNIQEISIGTSDAIVGNITTYQDNVLNATKKCVNQWRSIVRYHKDDSRLSDELRKEVGISVFQLIQLSIQSGPLSGGKPGYFKRCGTKIAQMCMDFLNEVVPQYEELSNLMGFSSNQMDAMKKWILNAEKAVQDDKPPSKSITKKMQQNQSQQQQQQSKKQKKKQKNKK</sequence>
<protein>
    <submittedName>
        <fullName evidence="2">Uncharacterized protein</fullName>
    </submittedName>
</protein>
<gene>
    <name evidence="2" type="ORF">FRACYDRAFT_240098</name>
</gene>
<feature type="compositionally biased region" description="Low complexity" evidence="1">
    <location>
        <begin position="263"/>
        <end position="277"/>
    </location>
</feature>
<feature type="region of interest" description="Disordered" evidence="1">
    <location>
        <begin position="73"/>
        <end position="109"/>
    </location>
</feature>
<keyword evidence="3" id="KW-1185">Reference proteome</keyword>
<proteinExistence type="predicted"/>
<evidence type="ECO:0000313" key="3">
    <source>
        <dbReference type="Proteomes" id="UP000095751"/>
    </source>
</evidence>
<dbReference type="AlphaFoldDB" id="A0A1E7FB43"/>
<feature type="compositionally biased region" description="Basic residues" evidence="1">
    <location>
        <begin position="21"/>
        <end position="31"/>
    </location>
</feature>
<dbReference type="InParanoid" id="A0A1E7FB43"/>